<dbReference type="Proteomes" id="UP000007013">
    <property type="component" value="Chromosome"/>
</dbReference>
<dbReference type="Pfam" id="PF03886">
    <property type="entry name" value="ABC_trans_aux"/>
    <property type="match status" value="1"/>
</dbReference>
<name>B2A0D9_OPITP</name>
<gene>
    <name evidence="2" type="ordered locus">Oter_4622</name>
</gene>
<dbReference type="OrthoDB" id="197224at2"/>
<dbReference type="STRING" id="452637.Oter_4622"/>
<accession>B2A0D9</accession>
<dbReference type="RefSeq" id="WP_012377406.1">
    <property type="nucleotide sequence ID" value="NC_010571.1"/>
</dbReference>
<organism evidence="2 3">
    <name type="scientific">Opitutus terrae (strain DSM 11246 / JCM 15787 / PB90-1)</name>
    <dbReference type="NCBI Taxonomy" id="452637"/>
    <lineage>
        <taxon>Bacteria</taxon>
        <taxon>Pseudomonadati</taxon>
        <taxon>Verrucomicrobiota</taxon>
        <taxon>Opitutia</taxon>
        <taxon>Opitutales</taxon>
        <taxon>Opitutaceae</taxon>
        <taxon>Opitutus</taxon>
    </lineage>
</organism>
<dbReference type="KEGG" id="ote:Oter_4622"/>
<protein>
    <recommendedName>
        <fullName evidence="1">ABC-type transport auxiliary lipoprotein component domain-containing protein</fullName>
    </recommendedName>
</protein>
<reference evidence="2 3" key="1">
    <citation type="journal article" date="2011" name="J. Bacteriol.">
        <title>Genome sequence of the verrucomicrobium Opitutus terrae PB90-1, an abundant inhabitant of rice paddy soil ecosystems.</title>
        <authorList>
            <person name="van Passel M.W."/>
            <person name="Kant R."/>
            <person name="Palva A."/>
            <person name="Copeland A."/>
            <person name="Lucas S."/>
            <person name="Lapidus A."/>
            <person name="Glavina del Rio T."/>
            <person name="Pitluck S."/>
            <person name="Goltsman E."/>
            <person name="Clum A."/>
            <person name="Sun H."/>
            <person name="Schmutz J."/>
            <person name="Larimer F.W."/>
            <person name="Land M.L."/>
            <person name="Hauser L."/>
            <person name="Kyrpides N."/>
            <person name="Mikhailova N."/>
            <person name="Richardson P.P."/>
            <person name="Janssen P.H."/>
            <person name="de Vos W.M."/>
            <person name="Smidt H."/>
        </authorList>
    </citation>
    <scope>NUCLEOTIDE SEQUENCE [LARGE SCALE GENOMIC DNA]</scope>
    <source>
        <strain evidence="3">DSM 11246 / JCM 15787 / PB90-1</strain>
    </source>
</reference>
<dbReference type="SUPFAM" id="SSF159594">
    <property type="entry name" value="XCC0632-like"/>
    <property type="match status" value="1"/>
</dbReference>
<dbReference type="EMBL" id="CP001032">
    <property type="protein sequence ID" value="ACB77892.1"/>
    <property type="molecule type" value="Genomic_DNA"/>
</dbReference>
<sequence length="214" mass="23415">MNRTGHLKQLEPTRMSSLWKPALAGSLLVGMLTGCSLPEAQPDLTRFYVLTPTLAAAEMAKPAEAAPRVLLRGVMVPEFLRGKIMPVRLSDTELRYIDQARWAEPLEAGLQRTLKVDLERSGRVRVVGRGSEPHDFEIALQVRQCEGVVPGRVARLAARIEVYSGDVEAKLVAQDEFTTEIAGWDGANHAELAKKLSEAAAQLAQRVADLLPAK</sequence>
<dbReference type="Gene3D" id="3.40.50.10610">
    <property type="entry name" value="ABC-type transport auxiliary lipoprotein component"/>
    <property type="match status" value="1"/>
</dbReference>
<evidence type="ECO:0000259" key="1">
    <source>
        <dbReference type="Pfam" id="PF03886"/>
    </source>
</evidence>
<dbReference type="eggNOG" id="COG3218">
    <property type="taxonomic scope" value="Bacteria"/>
</dbReference>
<dbReference type="PROSITE" id="PS51257">
    <property type="entry name" value="PROKAR_LIPOPROTEIN"/>
    <property type="match status" value="1"/>
</dbReference>
<dbReference type="InterPro" id="IPR005586">
    <property type="entry name" value="ABC_trans_aux"/>
</dbReference>
<proteinExistence type="predicted"/>
<keyword evidence="3" id="KW-1185">Reference proteome</keyword>
<evidence type="ECO:0000313" key="2">
    <source>
        <dbReference type="EMBL" id="ACB77892.1"/>
    </source>
</evidence>
<feature type="domain" description="ABC-type transport auxiliary lipoprotein component" evidence="1">
    <location>
        <begin position="48"/>
        <end position="208"/>
    </location>
</feature>
<dbReference type="AlphaFoldDB" id="B2A0D9"/>
<dbReference type="HOGENOM" id="CLU_096001_2_1_0"/>
<evidence type="ECO:0000313" key="3">
    <source>
        <dbReference type="Proteomes" id="UP000007013"/>
    </source>
</evidence>